<accession>A0A645HQ24</accession>
<proteinExistence type="predicted"/>
<organism evidence="1">
    <name type="scientific">bioreactor metagenome</name>
    <dbReference type="NCBI Taxonomy" id="1076179"/>
    <lineage>
        <taxon>unclassified sequences</taxon>
        <taxon>metagenomes</taxon>
        <taxon>ecological metagenomes</taxon>
    </lineage>
</organism>
<dbReference type="EMBL" id="VSSQ01092146">
    <property type="protein sequence ID" value="MPN37473.1"/>
    <property type="molecule type" value="Genomic_DNA"/>
</dbReference>
<protein>
    <submittedName>
        <fullName evidence="1">Uncharacterized protein</fullName>
    </submittedName>
</protein>
<comment type="caution">
    <text evidence="1">The sequence shown here is derived from an EMBL/GenBank/DDBJ whole genome shotgun (WGS) entry which is preliminary data.</text>
</comment>
<evidence type="ECO:0000313" key="1">
    <source>
        <dbReference type="EMBL" id="MPN37473.1"/>
    </source>
</evidence>
<reference evidence="1" key="1">
    <citation type="submission" date="2019-08" db="EMBL/GenBank/DDBJ databases">
        <authorList>
            <person name="Kucharzyk K."/>
            <person name="Murdoch R.W."/>
            <person name="Higgins S."/>
            <person name="Loffler F."/>
        </authorList>
    </citation>
    <scope>NUCLEOTIDE SEQUENCE</scope>
</reference>
<dbReference type="AlphaFoldDB" id="A0A645HQ24"/>
<name>A0A645HQ24_9ZZZZ</name>
<sequence length="154" mass="16479">MRGVLAQHLKRGLDLLGRHQPHGGAGRVMRQQRARGARRVFGHFFLGQRAQAAGALDVVTRDRAGAQQHGHAARAVDDGGFDADLAGAAIQHQQFVAKFRCHVRCRGGAHAAKLVGAGRGHTKDGRILLLAGQQQRVRHGVRWAAHAHAVLSAG</sequence>
<gene>
    <name evidence="1" type="ORF">SDC9_184992</name>
</gene>